<protein>
    <recommendedName>
        <fullName evidence="8">DUF676 domain-containing protein</fullName>
    </recommendedName>
</protein>
<evidence type="ECO:0000256" key="3">
    <source>
        <dbReference type="ARBA" id="ARBA00004370"/>
    </source>
</evidence>
<dbReference type="PANTHER" id="PTHR48182">
    <property type="entry name" value="PROTEIN SERAC1"/>
    <property type="match status" value="1"/>
</dbReference>
<feature type="domain" description="DUF676" evidence="8">
    <location>
        <begin position="99"/>
        <end position="194"/>
    </location>
</feature>
<comment type="subcellular location">
    <subcellularLocation>
        <location evidence="2">Endoplasmic reticulum</location>
    </subcellularLocation>
    <subcellularLocation>
        <location evidence="3">Membrane</location>
    </subcellularLocation>
    <subcellularLocation>
        <location evidence="1">Mitochondrion</location>
    </subcellularLocation>
</comment>
<dbReference type="Proteomes" id="UP001590950">
    <property type="component" value="Unassembled WGS sequence"/>
</dbReference>
<keyword evidence="10" id="KW-1185">Reference proteome</keyword>
<evidence type="ECO:0000256" key="2">
    <source>
        <dbReference type="ARBA" id="ARBA00004240"/>
    </source>
</evidence>
<reference evidence="9 10" key="1">
    <citation type="submission" date="2024-09" db="EMBL/GenBank/DDBJ databases">
        <title>Rethinking Asexuality: The Enigmatic Case of Functional Sexual Genes in Lepraria (Stereocaulaceae).</title>
        <authorList>
            <person name="Doellman M."/>
            <person name="Sun Y."/>
            <person name="Barcenas-Pena A."/>
            <person name="Lumbsch H.T."/>
            <person name="Grewe F."/>
        </authorList>
    </citation>
    <scope>NUCLEOTIDE SEQUENCE [LARGE SCALE GENOMIC DNA]</scope>
    <source>
        <strain evidence="9 10">Mercado 3170</strain>
    </source>
</reference>
<evidence type="ECO:0000256" key="5">
    <source>
        <dbReference type="ARBA" id="ARBA00022824"/>
    </source>
</evidence>
<dbReference type="Pfam" id="PF05057">
    <property type="entry name" value="DUF676"/>
    <property type="match status" value="1"/>
</dbReference>
<organism evidence="9 10">
    <name type="scientific">Stereocaulon virgatum</name>
    <dbReference type="NCBI Taxonomy" id="373712"/>
    <lineage>
        <taxon>Eukaryota</taxon>
        <taxon>Fungi</taxon>
        <taxon>Dikarya</taxon>
        <taxon>Ascomycota</taxon>
        <taxon>Pezizomycotina</taxon>
        <taxon>Lecanoromycetes</taxon>
        <taxon>OSLEUM clade</taxon>
        <taxon>Lecanoromycetidae</taxon>
        <taxon>Lecanorales</taxon>
        <taxon>Lecanorineae</taxon>
        <taxon>Stereocaulaceae</taxon>
        <taxon>Stereocaulon</taxon>
    </lineage>
</organism>
<evidence type="ECO:0000256" key="7">
    <source>
        <dbReference type="ARBA" id="ARBA00023136"/>
    </source>
</evidence>
<evidence type="ECO:0000256" key="6">
    <source>
        <dbReference type="ARBA" id="ARBA00023128"/>
    </source>
</evidence>
<comment type="caution">
    <text evidence="9">The sequence shown here is derived from an EMBL/GenBank/DDBJ whole genome shotgun (WGS) entry which is preliminary data.</text>
</comment>
<comment type="similarity">
    <text evidence="4">Belongs to the putative lipase ROG1 family.</text>
</comment>
<keyword evidence="5" id="KW-0256">Endoplasmic reticulum</keyword>
<dbReference type="Gene3D" id="3.40.50.1820">
    <property type="entry name" value="alpha/beta hydrolase"/>
    <property type="match status" value="1"/>
</dbReference>
<evidence type="ECO:0000259" key="8">
    <source>
        <dbReference type="Pfam" id="PF05057"/>
    </source>
</evidence>
<evidence type="ECO:0000256" key="4">
    <source>
        <dbReference type="ARBA" id="ARBA00007920"/>
    </source>
</evidence>
<accession>A0ABR4AR97</accession>
<feature type="non-terminal residue" evidence="9">
    <location>
        <position position="359"/>
    </location>
</feature>
<evidence type="ECO:0000313" key="10">
    <source>
        <dbReference type="Proteomes" id="UP001590950"/>
    </source>
</evidence>
<keyword evidence="6" id="KW-0496">Mitochondrion</keyword>
<dbReference type="PANTHER" id="PTHR48182:SF2">
    <property type="entry name" value="PROTEIN SERAC1"/>
    <property type="match status" value="1"/>
</dbReference>
<evidence type="ECO:0000256" key="1">
    <source>
        <dbReference type="ARBA" id="ARBA00004173"/>
    </source>
</evidence>
<dbReference type="InterPro" id="IPR029058">
    <property type="entry name" value="AB_hydrolase_fold"/>
</dbReference>
<keyword evidence="7" id="KW-0472">Membrane</keyword>
<dbReference type="SUPFAM" id="SSF53474">
    <property type="entry name" value="alpha/beta-Hydrolases"/>
    <property type="match status" value="1"/>
</dbReference>
<dbReference type="InterPro" id="IPR007751">
    <property type="entry name" value="DUF676_lipase-like"/>
</dbReference>
<proteinExistence type="inferred from homology"/>
<dbReference type="InterPro" id="IPR052374">
    <property type="entry name" value="SERAC1"/>
</dbReference>
<name>A0ABR4AR97_9LECA</name>
<sequence length="359" mass="39396">MGLKERLLSLAPGHKDAKTESDAAEPQDAFGLHLLYDGTKDAAESSLARDGNENPVCLEPVDIIAVHGLGGGAFSTWRHPKSGIMWLQDLLPYTMHMSRIMSYGYDAKIYKNRSTLHMMDNAENLLFEIQAVRNSKTLQTRRIIFIGHGFGGLVIKKALIMAREEEKYQNVLRSTNGIMFMGTPHNGADAAKLASTIANIANSITTLNTKNLKTLERDSVTLQEISRSFGFLTHFKIVTVIESDKTPIPYTNAYTLIVPRPSARLNLGDRETVLSILGADYHMICKFRGEDDKQYCKIKSALVTLATTSSASISTLQHIPCSPDAGFAGRTAILKDLHSAFSIRGKHTRVALYGLGGIG</sequence>
<gene>
    <name evidence="9" type="ORF">N7G274_001348</name>
</gene>
<dbReference type="EMBL" id="JBEFKJ010000003">
    <property type="protein sequence ID" value="KAL2047327.1"/>
    <property type="molecule type" value="Genomic_DNA"/>
</dbReference>
<evidence type="ECO:0000313" key="9">
    <source>
        <dbReference type="EMBL" id="KAL2047327.1"/>
    </source>
</evidence>